<dbReference type="OrthoDB" id="3697068at2"/>
<sequence>MAASDAASGRSVAYWVNLVDALVEQAADDAFDDSGVTRRHWQVFTVMSDGVRSVTEVDERLGTVLGGKGSTYSLVDDLRRRGWIAGAEGELHVTVAGEEAYDELRTIVARNRERIASGIAARDYEVTVATLEQIARNLGWRPGA</sequence>
<evidence type="ECO:0008006" key="3">
    <source>
        <dbReference type="Google" id="ProtNLM"/>
    </source>
</evidence>
<name>A0A1I2I3Q0_9MICO</name>
<organism evidence="1 2">
    <name type="scientific">Flavimobilis marinus</name>
    <dbReference type="NCBI Taxonomy" id="285351"/>
    <lineage>
        <taxon>Bacteria</taxon>
        <taxon>Bacillati</taxon>
        <taxon>Actinomycetota</taxon>
        <taxon>Actinomycetes</taxon>
        <taxon>Micrococcales</taxon>
        <taxon>Jonesiaceae</taxon>
        <taxon>Flavimobilis</taxon>
    </lineage>
</organism>
<protein>
    <recommendedName>
        <fullName evidence="3">DNA-binding transcriptional regulator, MarR family</fullName>
    </recommendedName>
</protein>
<gene>
    <name evidence="1" type="ORF">SAMN04488035_2702</name>
</gene>
<evidence type="ECO:0000313" key="2">
    <source>
        <dbReference type="Proteomes" id="UP000198520"/>
    </source>
</evidence>
<dbReference type="RefSeq" id="WP_093379862.1">
    <property type="nucleotide sequence ID" value="NZ_BNAN01000003.1"/>
</dbReference>
<dbReference type="SUPFAM" id="SSF46785">
    <property type="entry name" value="Winged helix' DNA-binding domain"/>
    <property type="match status" value="1"/>
</dbReference>
<dbReference type="InterPro" id="IPR036390">
    <property type="entry name" value="WH_DNA-bd_sf"/>
</dbReference>
<dbReference type="STRING" id="285351.SAMN04488035_2702"/>
<reference evidence="2" key="1">
    <citation type="submission" date="2016-10" db="EMBL/GenBank/DDBJ databases">
        <authorList>
            <person name="Varghese N."/>
            <person name="Submissions S."/>
        </authorList>
    </citation>
    <scope>NUCLEOTIDE SEQUENCE [LARGE SCALE GENOMIC DNA]</scope>
    <source>
        <strain evidence="2">DSM 19083</strain>
    </source>
</reference>
<dbReference type="InterPro" id="IPR036388">
    <property type="entry name" value="WH-like_DNA-bd_sf"/>
</dbReference>
<evidence type="ECO:0000313" key="1">
    <source>
        <dbReference type="EMBL" id="SFF36985.1"/>
    </source>
</evidence>
<accession>A0A1I2I3Q0</accession>
<dbReference type="EMBL" id="FONZ01000007">
    <property type="protein sequence ID" value="SFF36985.1"/>
    <property type="molecule type" value="Genomic_DNA"/>
</dbReference>
<keyword evidence="2" id="KW-1185">Reference proteome</keyword>
<proteinExistence type="predicted"/>
<dbReference type="Proteomes" id="UP000198520">
    <property type="component" value="Unassembled WGS sequence"/>
</dbReference>
<dbReference type="Gene3D" id="1.10.10.10">
    <property type="entry name" value="Winged helix-like DNA-binding domain superfamily/Winged helix DNA-binding domain"/>
    <property type="match status" value="1"/>
</dbReference>
<dbReference type="AlphaFoldDB" id="A0A1I2I3Q0"/>